<dbReference type="PATRIC" id="fig|546263.7.peg.385"/>
<dbReference type="HOGENOM" id="CLU_059326_1_1_4"/>
<evidence type="ECO:0000256" key="2">
    <source>
        <dbReference type="ARBA" id="ARBA00022729"/>
    </source>
</evidence>
<keyword evidence="8" id="KW-1185">Reference proteome</keyword>
<feature type="region of interest" description="Disordered" evidence="3">
    <location>
        <begin position="29"/>
        <end position="61"/>
    </location>
</feature>
<name>D4DRH5_NEIEG</name>
<evidence type="ECO:0000313" key="8">
    <source>
        <dbReference type="Proteomes" id="UP000031392"/>
    </source>
</evidence>
<protein>
    <submittedName>
        <fullName evidence="5">ABC transporter</fullName>
    </submittedName>
    <submittedName>
        <fullName evidence="6">VacJ-like protein</fullName>
    </submittedName>
</protein>
<dbReference type="Proteomes" id="UP000005536">
    <property type="component" value="Unassembled WGS sequence"/>
</dbReference>
<dbReference type="STRING" id="546263.NELON_01800"/>
<dbReference type="Proteomes" id="UP000031392">
    <property type="component" value="Chromosome"/>
</dbReference>
<dbReference type="GO" id="GO:0016020">
    <property type="term" value="C:membrane"/>
    <property type="evidence" value="ECO:0007669"/>
    <property type="project" value="InterPro"/>
</dbReference>
<evidence type="ECO:0000256" key="3">
    <source>
        <dbReference type="SAM" id="MobiDB-lite"/>
    </source>
</evidence>
<dbReference type="PANTHER" id="PTHR30035:SF3">
    <property type="entry name" value="INTERMEMBRANE PHOSPHOLIPID TRANSPORT SYSTEM LIPOPROTEIN MLAA"/>
    <property type="match status" value="1"/>
</dbReference>
<dbReference type="GO" id="GO:0120010">
    <property type="term" value="P:intermembrane phospholipid transfer"/>
    <property type="evidence" value="ECO:0007669"/>
    <property type="project" value="TreeGrafter"/>
</dbReference>
<dbReference type="AlphaFoldDB" id="D4DRH5"/>
<feature type="region of interest" description="Disordered" evidence="3">
    <location>
        <begin position="284"/>
        <end position="323"/>
    </location>
</feature>
<feature type="chain" id="PRO_5007913125" evidence="4">
    <location>
        <begin position="28"/>
        <end position="323"/>
    </location>
</feature>
<sequence>MDHAMKRHPIAYTAALALLLAALPAAASDKETAPPQNTTQSGTPFQTASEPARQPVKAKSKDPYERYNRFMFKVNDKADRYVLAPVARGYRKVTPGPVRTGVGNFFNNLRDVVSFGSNLLRLDIKRAGEDFMRVSVNTTFGLGGLINVAGAGGIPNNKNTLGDTFASWGWKNSNYFVYPILGPSTVRDSLGTTALMAYPVQNAVFHTTAGRAAASAVNAVSTRESLLDLTDGMEEAALDPYIMMRDGYMEIRRRQLGLKPSEGSGEDIDIDELVAPEEPAAAIPAAPTASATSEPAVDTNAAGIAAPETASAEEPNHIGNIGE</sequence>
<reference evidence="8" key="2">
    <citation type="submission" date="2014-05" db="EMBL/GenBank/DDBJ databases">
        <title>Complete Genome sequence of Neisseria elongata subsp. glycolytica.</title>
        <authorList>
            <person name="Veyrier F.J."/>
            <person name="Taha M.-K."/>
        </authorList>
    </citation>
    <scope>NUCLEOTIDE SEQUENCE [LARGE SCALE GENOMIC DNA]</scope>
    <source>
        <strain evidence="8">ATCC 29315</strain>
    </source>
</reference>
<dbReference type="KEGG" id="nel:NELON_01800"/>
<dbReference type="EMBL" id="ADBF01000043">
    <property type="protein sequence ID" value="EFE49577.1"/>
    <property type="molecule type" value="Genomic_DNA"/>
</dbReference>
<evidence type="ECO:0000256" key="4">
    <source>
        <dbReference type="SAM" id="SignalP"/>
    </source>
</evidence>
<feature type="compositionally biased region" description="Polar residues" evidence="3">
    <location>
        <begin position="34"/>
        <end position="49"/>
    </location>
</feature>
<reference evidence="6 7" key="1">
    <citation type="submission" date="2010-02" db="EMBL/GenBank/DDBJ databases">
        <authorList>
            <person name="Weinstock G."/>
            <person name="Sodergren E."/>
            <person name="Clifton S."/>
            <person name="Fulton L."/>
            <person name="Fulton B."/>
            <person name="Courtney L."/>
            <person name="Fronick C."/>
            <person name="Harrison M."/>
            <person name="Strong C."/>
            <person name="Farmer C."/>
            <person name="Delahaunty K."/>
            <person name="Markovic C."/>
            <person name="Hall O."/>
            <person name="Minx P."/>
            <person name="Tomlinson C."/>
            <person name="Mitreva M."/>
            <person name="Nelson J."/>
            <person name="Hou S."/>
            <person name="Wollam A."/>
            <person name="Pepin K.H."/>
            <person name="Johnson M."/>
            <person name="Bhonagiri V."/>
            <person name="Zhang X."/>
            <person name="Suruliraj S."/>
            <person name="Warren W."/>
            <person name="Chinwalla A."/>
            <person name="Mardis E.R."/>
            <person name="Wilson R.K."/>
        </authorList>
    </citation>
    <scope>NUCLEOTIDE SEQUENCE [LARGE SCALE GENOMIC DNA]</scope>
    <source>
        <strain evidence="6 7">ATCC 29315</strain>
    </source>
</reference>
<evidence type="ECO:0000313" key="5">
    <source>
        <dbReference type="EMBL" id="AJE17740.1"/>
    </source>
</evidence>
<comment type="similarity">
    <text evidence="1">Belongs to the MlaA family.</text>
</comment>
<proteinExistence type="inferred from homology"/>
<evidence type="ECO:0000256" key="1">
    <source>
        <dbReference type="ARBA" id="ARBA00010634"/>
    </source>
</evidence>
<dbReference type="InterPro" id="IPR007428">
    <property type="entry name" value="MlaA"/>
</dbReference>
<feature type="signal peptide" evidence="4">
    <location>
        <begin position="1"/>
        <end position="27"/>
    </location>
</feature>
<evidence type="ECO:0000313" key="6">
    <source>
        <dbReference type="EMBL" id="EFE49577.1"/>
    </source>
</evidence>
<reference evidence="5 8" key="3">
    <citation type="journal article" date="2015" name="PLoS Genet.">
        <title>Common Cell Shape Evolution of Two Nasopharyngeal Pathogens.</title>
        <authorList>
            <person name="Veyrier F.J."/>
            <person name="Biais N."/>
            <person name="Morales P."/>
            <person name="Belkacem N."/>
            <person name="Guilhen C."/>
            <person name="Ranjeva S."/>
            <person name="Sismeiro O."/>
            <person name="Pehau-Arnaudet G."/>
            <person name="Rocha E.P."/>
            <person name="Werts C."/>
            <person name="Taha M.K."/>
            <person name="Boneca I.G."/>
        </authorList>
    </citation>
    <scope>NUCLEOTIDE SEQUENCE [LARGE SCALE GENOMIC DNA]</scope>
    <source>
        <strain evidence="5 8">ATCC 29315</strain>
    </source>
</reference>
<organism evidence="6 7">
    <name type="scientific">Neisseria elongata subsp. glycolytica ATCC 29315</name>
    <dbReference type="NCBI Taxonomy" id="546263"/>
    <lineage>
        <taxon>Bacteria</taxon>
        <taxon>Pseudomonadati</taxon>
        <taxon>Pseudomonadota</taxon>
        <taxon>Betaproteobacteria</taxon>
        <taxon>Neisseriales</taxon>
        <taxon>Neisseriaceae</taxon>
        <taxon>Neisseria</taxon>
    </lineage>
</organism>
<accession>D4DRH5</accession>
<keyword evidence="2 4" id="KW-0732">Signal</keyword>
<dbReference type="PANTHER" id="PTHR30035">
    <property type="entry name" value="LIPOPROTEIN VACJ-RELATED"/>
    <property type="match status" value="1"/>
</dbReference>
<dbReference type="EMBL" id="CP007726">
    <property type="protein sequence ID" value="AJE17740.1"/>
    <property type="molecule type" value="Genomic_DNA"/>
</dbReference>
<gene>
    <name evidence="6" type="ORF">NEIELOOT_01668</name>
    <name evidence="5" type="ORF">NELON_01800</name>
</gene>
<dbReference type="Pfam" id="PF04333">
    <property type="entry name" value="MlaA"/>
    <property type="match status" value="1"/>
</dbReference>
<evidence type="ECO:0000313" key="7">
    <source>
        <dbReference type="Proteomes" id="UP000005536"/>
    </source>
</evidence>
<dbReference type="PRINTS" id="PR01805">
    <property type="entry name" value="VACJLIPOPROT"/>
</dbReference>
<feature type="compositionally biased region" description="Low complexity" evidence="3">
    <location>
        <begin position="284"/>
        <end position="296"/>
    </location>
</feature>